<proteinExistence type="predicted"/>
<protein>
    <submittedName>
        <fullName evidence="4">RNA methyltransferase</fullName>
    </submittedName>
</protein>
<keyword evidence="1 4" id="KW-0489">Methyltransferase</keyword>
<evidence type="ECO:0000313" key="5">
    <source>
        <dbReference type="Proteomes" id="UP000230837"/>
    </source>
</evidence>
<name>A0A2M7IMY0_9BACT</name>
<dbReference type="PANTHER" id="PTHR46429:SF1">
    <property type="entry name" value="23S RRNA (GUANOSINE-2'-O-)-METHYLTRANSFERASE RLMB"/>
    <property type="match status" value="1"/>
</dbReference>
<dbReference type="GO" id="GO:0032259">
    <property type="term" value="P:methylation"/>
    <property type="evidence" value="ECO:0007669"/>
    <property type="project" value="UniProtKB-KW"/>
</dbReference>
<dbReference type="GO" id="GO:0005829">
    <property type="term" value="C:cytosol"/>
    <property type="evidence" value="ECO:0007669"/>
    <property type="project" value="TreeGrafter"/>
</dbReference>
<dbReference type="PANTHER" id="PTHR46429">
    <property type="entry name" value="23S RRNA (GUANOSINE-2'-O-)-METHYLTRANSFERASE RLMB"/>
    <property type="match status" value="1"/>
</dbReference>
<dbReference type="GO" id="GO:0006396">
    <property type="term" value="P:RNA processing"/>
    <property type="evidence" value="ECO:0007669"/>
    <property type="project" value="InterPro"/>
</dbReference>
<feature type="non-terminal residue" evidence="4">
    <location>
        <position position="1"/>
    </location>
</feature>
<comment type="caution">
    <text evidence="4">The sequence shown here is derived from an EMBL/GenBank/DDBJ whole genome shotgun (WGS) entry which is preliminary data.</text>
</comment>
<organism evidence="4 5">
    <name type="scientific">Candidatus Kaiserbacteria bacterium CG_4_8_14_3_um_filter_38_9</name>
    <dbReference type="NCBI Taxonomy" id="1974599"/>
    <lineage>
        <taxon>Bacteria</taxon>
        <taxon>Candidatus Kaiseribacteriota</taxon>
    </lineage>
</organism>
<dbReference type="Pfam" id="PF00588">
    <property type="entry name" value="SpoU_methylase"/>
    <property type="match status" value="1"/>
</dbReference>
<feature type="domain" description="tRNA/rRNA methyltransferase SpoU type" evidence="3">
    <location>
        <begin position="1"/>
        <end position="98"/>
    </location>
</feature>
<dbReference type="GO" id="GO:0003723">
    <property type="term" value="F:RNA binding"/>
    <property type="evidence" value="ECO:0007669"/>
    <property type="project" value="InterPro"/>
</dbReference>
<dbReference type="InterPro" id="IPR029028">
    <property type="entry name" value="Alpha/beta_knot_MTases"/>
</dbReference>
<dbReference type="Gene3D" id="3.40.1280.10">
    <property type="match status" value="1"/>
</dbReference>
<keyword evidence="2 4" id="KW-0808">Transferase</keyword>
<evidence type="ECO:0000313" key="4">
    <source>
        <dbReference type="EMBL" id="PIW96693.1"/>
    </source>
</evidence>
<gene>
    <name evidence="4" type="ORF">COZ82_03620</name>
</gene>
<dbReference type="InterPro" id="IPR004441">
    <property type="entry name" value="rRNA_MeTrfase_TrmH"/>
</dbReference>
<reference evidence="5" key="1">
    <citation type="submission" date="2017-09" db="EMBL/GenBank/DDBJ databases">
        <title>Depth-based differentiation of microbial function through sediment-hosted aquifers and enrichment of novel symbionts in the deep terrestrial subsurface.</title>
        <authorList>
            <person name="Probst A.J."/>
            <person name="Ladd B."/>
            <person name="Jarett J.K."/>
            <person name="Geller-Mcgrath D.E."/>
            <person name="Sieber C.M.K."/>
            <person name="Emerson J.B."/>
            <person name="Anantharaman K."/>
            <person name="Thomas B.C."/>
            <person name="Malmstrom R."/>
            <person name="Stieglmeier M."/>
            <person name="Klingl A."/>
            <person name="Woyke T."/>
            <person name="Ryan C.M."/>
            <person name="Banfield J.F."/>
        </authorList>
    </citation>
    <scope>NUCLEOTIDE SEQUENCE [LARGE SCALE GENOMIC DNA]</scope>
</reference>
<sequence>KTSLGASAMVAWESADFIISTIRSLQKNNFSIVAVEQAPDSISLYDFSEPEKIVYVFGNEITGIESEVLAVCDSIIEIPMLGQKESLNVAVTAGIVLFHHQVI</sequence>
<dbReference type="Proteomes" id="UP000230837">
    <property type="component" value="Unassembled WGS sequence"/>
</dbReference>
<evidence type="ECO:0000259" key="3">
    <source>
        <dbReference type="Pfam" id="PF00588"/>
    </source>
</evidence>
<dbReference type="InterPro" id="IPR029026">
    <property type="entry name" value="tRNA_m1G_MTases_N"/>
</dbReference>
<dbReference type="EMBL" id="PFHR01000190">
    <property type="protein sequence ID" value="PIW96693.1"/>
    <property type="molecule type" value="Genomic_DNA"/>
</dbReference>
<accession>A0A2M7IMY0</accession>
<evidence type="ECO:0000256" key="2">
    <source>
        <dbReference type="ARBA" id="ARBA00022679"/>
    </source>
</evidence>
<dbReference type="AlphaFoldDB" id="A0A2M7IMY0"/>
<dbReference type="InterPro" id="IPR001537">
    <property type="entry name" value="SpoU_MeTrfase"/>
</dbReference>
<dbReference type="GO" id="GO:0008173">
    <property type="term" value="F:RNA methyltransferase activity"/>
    <property type="evidence" value="ECO:0007669"/>
    <property type="project" value="InterPro"/>
</dbReference>
<evidence type="ECO:0000256" key="1">
    <source>
        <dbReference type="ARBA" id="ARBA00022603"/>
    </source>
</evidence>
<dbReference type="SUPFAM" id="SSF75217">
    <property type="entry name" value="alpha/beta knot"/>
    <property type="match status" value="1"/>
</dbReference>